<evidence type="ECO:0000259" key="1">
    <source>
        <dbReference type="Pfam" id="PF04937"/>
    </source>
</evidence>
<dbReference type="EMBL" id="JAPWTK010000020">
    <property type="protein sequence ID" value="KAJ8957861.1"/>
    <property type="molecule type" value="Genomic_DNA"/>
</dbReference>
<dbReference type="AlphaFoldDB" id="A0AAV8Z151"/>
<dbReference type="InterPro" id="IPR007021">
    <property type="entry name" value="DUF659"/>
</dbReference>
<dbReference type="SUPFAM" id="SSF53098">
    <property type="entry name" value="Ribonuclease H-like"/>
    <property type="match status" value="1"/>
</dbReference>
<protein>
    <recommendedName>
        <fullName evidence="1">DUF659 domain-containing protein</fullName>
    </recommendedName>
</protein>
<comment type="caution">
    <text evidence="2">The sequence shown here is derived from an EMBL/GenBank/DDBJ whole genome shotgun (WGS) entry which is preliminary data.</text>
</comment>
<feature type="domain" description="DUF659" evidence="1">
    <location>
        <begin position="1"/>
        <end position="129"/>
    </location>
</feature>
<accession>A0AAV8Z151</accession>
<organism evidence="2 3">
    <name type="scientific">Aromia moschata</name>
    <dbReference type="NCBI Taxonomy" id="1265417"/>
    <lineage>
        <taxon>Eukaryota</taxon>
        <taxon>Metazoa</taxon>
        <taxon>Ecdysozoa</taxon>
        <taxon>Arthropoda</taxon>
        <taxon>Hexapoda</taxon>
        <taxon>Insecta</taxon>
        <taxon>Pterygota</taxon>
        <taxon>Neoptera</taxon>
        <taxon>Endopterygota</taxon>
        <taxon>Coleoptera</taxon>
        <taxon>Polyphaga</taxon>
        <taxon>Cucujiformia</taxon>
        <taxon>Chrysomeloidea</taxon>
        <taxon>Cerambycidae</taxon>
        <taxon>Cerambycinae</taxon>
        <taxon>Callichromatini</taxon>
        <taxon>Aromia</taxon>
    </lineage>
</organism>
<proteinExistence type="predicted"/>
<reference evidence="2" key="1">
    <citation type="journal article" date="2023" name="Insect Mol. Biol.">
        <title>Genome sequencing provides insights into the evolution of gene families encoding plant cell wall-degrading enzymes in longhorned beetles.</title>
        <authorList>
            <person name="Shin N.R."/>
            <person name="Okamura Y."/>
            <person name="Kirsch R."/>
            <person name="Pauchet Y."/>
        </authorList>
    </citation>
    <scope>NUCLEOTIDE SEQUENCE</scope>
    <source>
        <strain evidence="2">AMC_N1</strain>
    </source>
</reference>
<gene>
    <name evidence="2" type="ORF">NQ318_001857</name>
</gene>
<keyword evidence="3" id="KW-1185">Reference proteome</keyword>
<dbReference type="InterPro" id="IPR012337">
    <property type="entry name" value="RNaseH-like_sf"/>
</dbReference>
<sequence length="249" mass="27856">MDNIRKDLIKKHVYVTVDETTDQHDNNVVHVLVRALDLNGISAPYLISSKRVDQTTAETITHIVGNALMNVGITTEQVLLFVTDAAAHMKNAGVRLKQIYPHMVHITCLTHGLHQVAEEIRKQYPAVDKFVFATKNLLSKASDHRRNFKRALPNIPLPTDPVCTRWGDLVKVCERYSVLVSAIEKLEKEVTSLNDTLAVVDSVKSSFSAHFDSRSIPADPGGGHKVFAHLNVNNRWSKPALGCQTDWEY</sequence>
<dbReference type="Pfam" id="PF04937">
    <property type="entry name" value="DUF659"/>
    <property type="match status" value="1"/>
</dbReference>
<name>A0AAV8Z151_9CUCU</name>
<evidence type="ECO:0000313" key="3">
    <source>
        <dbReference type="Proteomes" id="UP001162162"/>
    </source>
</evidence>
<evidence type="ECO:0000313" key="2">
    <source>
        <dbReference type="EMBL" id="KAJ8957861.1"/>
    </source>
</evidence>
<dbReference type="Proteomes" id="UP001162162">
    <property type="component" value="Unassembled WGS sequence"/>
</dbReference>